<dbReference type="Proteomes" id="UP000677054">
    <property type="component" value="Unassembled WGS sequence"/>
</dbReference>
<dbReference type="SUPFAM" id="SSF144000">
    <property type="entry name" value="Oxysterol-binding protein-like"/>
    <property type="match status" value="1"/>
</dbReference>
<dbReference type="PANTHER" id="PTHR10972:SF209">
    <property type="entry name" value="OXYSTEROL-BINDING PROTEIN"/>
    <property type="match status" value="1"/>
</dbReference>
<evidence type="ECO:0000313" key="4">
    <source>
        <dbReference type="EMBL" id="CAD7241038.1"/>
    </source>
</evidence>
<dbReference type="InterPro" id="IPR037239">
    <property type="entry name" value="OSBP_sf"/>
</dbReference>
<dbReference type="FunFam" id="2.40.160.120:FF:000005">
    <property type="entry name" value="Oxysterol-binding protein"/>
    <property type="match status" value="1"/>
</dbReference>
<reference evidence="4" key="1">
    <citation type="submission" date="2020-11" db="EMBL/GenBank/DDBJ databases">
        <authorList>
            <person name="Tran Van P."/>
        </authorList>
    </citation>
    <scope>NUCLEOTIDE SEQUENCE</scope>
</reference>
<accession>A0A7R8X1J5</accession>
<dbReference type="GO" id="GO:0005829">
    <property type="term" value="C:cytosol"/>
    <property type="evidence" value="ECO:0007669"/>
    <property type="project" value="TreeGrafter"/>
</dbReference>
<name>A0A7R8X1J5_9CRUS</name>
<dbReference type="PROSITE" id="PS01013">
    <property type="entry name" value="OSBP"/>
    <property type="match status" value="1"/>
</dbReference>
<dbReference type="AlphaFoldDB" id="A0A7R8X1J5"/>
<protein>
    <recommendedName>
        <fullName evidence="3">Oxysterol-binding protein</fullName>
    </recommendedName>
</protein>
<dbReference type="GO" id="GO:0006869">
    <property type="term" value="P:lipid transport"/>
    <property type="evidence" value="ECO:0007669"/>
    <property type="project" value="UniProtKB-KW"/>
</dbReference>
<evidence type="ECO:0000256" key="1">
    <source>
        <dbReference type="ARBA" id="ARBA00023121"/>
    </source>
</evidence>
<proteinExistence type="inferred from homology"/>
<dbReference type="GO" id="GO:0032934">
    <property type="term" value="F:sterol binding"/>
    <property type="evidence" value="ECO:0007669"/>
    <property type="project" value="TreeGrafter"/>
</dbReference>
<keyword evidence="3" id="KW-0813">Transport</keyword>
<evidence type="ECO:0000313" key="5">
    <source>
        <dbReference type="Proteomes" id="UP000677054"/>
    </source>
</evidence>
<dbReference type="GO" id="GO:0097038">
    <property type="term" value="C:perinuclear endoplasmic reticulum"/>
    <property type="evidence" value="ECO:0007669"/>
    <property type="project" value="TreeGrafter"/>
</dbReference>
<dbReference type="EMBL" id="LR899605">
    <property type="protein sequence ID" value="CAD7241038.1"/>
    <property type="molecule type" value="Genomic_DNA"/>
</dbReference>
<dbReference type="InterPro" id="IPR018494">
    <property type="entry name" value="Oxysterol-bd_CS"/>
</dbReference>
<gene>
    <name evidence="4" type="ORF">DSTB1V02_LOCUS1040</name>
</gene>
<dbReference type="OrthoDB" id="416222at2759"/>
<organism evidence="4">
    <name type="scientific">Darwinula stevensoni</name>
    <dbReference type="NCBI Taxonomy" id="69355"/>
    <lineage>
        <taxon>Eukaryota</taxon>
        <taxon>Metazoa</taxon>
        <taxon>Ecdysozoa</taxon>
        <taxon>Arthropoda</taxon>
        <taxon>Crustacea</taxon>
        <taxon>Oligostraca</taxon>
        <taxon>Ostracoda</taxon>
        <taxon>Podocopa</taxon>
        <taxon>Podocopida</taxon>
        <taxon>Darwinulocopina</taxon>
        <taxon>Darwinuloidea</taxon>
        <taxon>Darwinulidae</taxon>
        <taxon>Darwinula</taxon>
    </lineage>
</organism>
<dbReference type="EMBL" id="CAJPEV010000088">
    <property type="protein sequence ID" value="CAG0880371.1"/>
    <property type="molecule type" value="Genomic_DNA"/>
</dbReference>
<sequence length="229" mass="26216">MRDTLPCQQKKEDVNIWAILKSCIGKDLTKITMPIQFNEPLSFLQRMAESLEYSYLLADADEEDDPIARMENVAAFAISAGAYNWDRMMKPFNPLLGETYELQRDGFKLVAEQVSHHPPISAFHAEHKNYIFSGSMLPKMKFYGKSVEIIPKGVMTVVLSRHGEAYTWSNVPCCVHNVIVGKLWIEQYGTMEITCHRTGYKAQITFKPSGWFSRDVHKIEGFILDQKCV</sequence>
<keyword evidence="3" id="KW-0445">Lipid transport</keyword>
<dbReference type="Gene3D" id="2.40.160.120">
    <property type="match status" value="1"/>
</dbReference>
<evidence type="ECO:0000256" key="3">
    <source>
        <dbReference type="RuleBase" id="RU003845"/>
    </source>
</evidence>
<keyword evidence="5" id="KW-1185">Reference proteome</keyword>
<dbReference type="InterPro" id="IPR000648">
    <property type="entry name" value="Oxysterol-bd"/>
</dbReference>
<dbReference type="PANTHER" id="PTHR10972">
    <property type="entry name" value="OXYSTEROL-BINDING PROTEIN-RELATED"/>
    <property type="match status" value="1"/>
</dbReference>
<keyword evidence="1" id="KW-0446">Lipid-binding</keyword>
<dbReference type="GO" id="GO:0005886">
    <property type="term" value="C:plasma membrane"/>
    <property type="evidence" value="ECO:0007669"/>
    <property type="project" value="TreeGrafter"/>
</dbReference>
<evidence type="ECO:0000256" key="2">
    <source>
        <dbReference type="RuleBase" id="RU003844"/>
    </source>
</evidence>
<dbReference type="Pfam" id="PF01237">
    <property type="entry name" value="Oxysterol_BP"/>
    <property type="match status" value="1"/>
</dbReference>
<comment type="similarity">
    <text evidence="2">Belongs to the OSBP family.</text>
</comment>